<dbReference type="Proteomes" id="UP000467840">
    <property type="component" value="Chromosome 17"/>
</dbReference>
<keyword evidence="3" id="KW-1185">Reference proteome</keyword>
<accession>A0A6A6M5C2</accession>
<keyword evidence="1" id="KW-1133">Transmembrane helix</keyword>
<keyword evidence="1" id="KW-0812">Transmembrane</keyword>
<comment type="caution">
    <text evidence="2">The sequence shown here is derived from an EMBL/GenBank/DDBJ whole genome shotgun (WGS) entry which is preliminary data.</text>
</comment>
<proteinExistence type="predicted"/>
<name>A0A6A6M5C2_HEVBR</name>
<evidence type="ECO:0000313" key="2">
    <source>
        <dbReference type="EMBL" id="KAF2308830.1"/>
    </source>
</evidence>
<protein>
    <submittedName>
        <fullName evidence="2">Uncharacterized protein</fullName>
    </submittedName>
</protein>
<feature type="transmembrane region" description="Helical" evidence="1">
    <location>
        <begin position="12"/>
        <end position="34"/>
    </location>
</feature>
<organism evidence="2 3">
    <name type="scientific">Hevea brasiliensis</name>
    <name type="common">Para rubber tree</name>
    <name type="synonym">Siphonia brasiliensis</name>
    <dbReference type="NCBI Taxonomy" id="3981"/>
    <lineage>
        <taxon>Eukaryota</taxon>
        <taxon>Viridiplantae</taxon>
        <taxon>Streptophyta</taxon>
        <taxon>Embryophyta</taxon>
        <taxon>Tracheophyta</taxon>
        <taxon>Spermatophyta</taxon>
        <taxon>Magnoliopsida</taxon>
        <taxon>eudicotyledons</taxon>
        <taxon>Gunneridae</taxon>
        <taxon>Pentapetalae</taxon>
        <taxon>rosids</taxon>
        <taxon>fabids</taxon>
        <taxon>Malpighiales</taxon>
        <taxon>Euphorbiaceae</taxon>
        <taxon>Crotonoideae</taxon>
        <taxon>Micrandreae</taxon>
        <taxon>Hevea</taxon>
    </lineage>
</organism>
<evidence type="ECO:0000256" key="1">
    <source>
        <dbReference type="SAM" id="Phobius"/>
    </source>
</evidence>
<sequence length="100" mass="10677">MSGSQTMPPELGIFGIAPMAALPSSLLFGLLGVYKGEAFCYNGLGAIDPLRDGNDSGKDKQASLRCEGIRPSMLWRPRGKWVFGDLNWIGDDSESGEGVV</sequence>
<dbReference type="AlphaFoldDB" id="A0A6A6M5C2"/>
<reference evidence="2 3" key="1">
    <citation type="journal article" date="2020" name="Mol. Plant">
        <title>The Chromosome-Based Rubber Tree Genome Provides New Insights into Spurge Genome Evolution and Rubber Biosynthesis.</title>
        <authorList>
            <person name="Liu J."/>
            <person name="Shi C."/>
            <person name="Shi C.C."/>
            <person name="Li W."/>
            <person name="Zhang Q.J."/>
            <person name="Zhang Y."/>
            <person name="Li K."/>
            <person name="Lu H.F."/>
            <person name="Shi C."/>
            <person name="Zhu S.T."/>
            <person name="Xiao Z.Y."/>
            <person name="Nan H."/>
            <person name="Yue Y."/>
            <person name="Zhu X.G."/>
            <person name="Wu Y."/>
            <person name="Hong X.N."/>
            <person name="Fan G.Y."/>
            <person name="Tong Y."/>
            <person name="Zhang D."/>
            <person name="Mao C.L."/>
            <person name="Liu Y.L."/>
            <person name="Hao S.J."/>
            <person name="Liu W.Q."/>
            <person name="Lv M.Q."/>
            <person name="Zhang H.B."/>
            <person name="Liu Y."/>
            <person name="Hu-Tang G.R."/>
            <person name="Wang J.P."/>
            <person name="Wang J.H."/>
            <person name="Sun Y.H."/>
            <person name="Ni S.B."/>
            <person name="Chen W.B."/>
            <person name="Zhang X.C."/>
            <person name="Jiao Y.N."/>
            <person name="Eichler E.E."/>
            <person name="Li G.H."/>
            <person name="Liu X."/>
            <person name="Gao L.Z."/>
        </authorList>
    </citation>
    <scope>NUCLEOTIDE SEQUENCE [LARGE SCALE GENOMIC DNA]</scope>
    <source>
        <strain evidence="3">cv. GT1</strain>
        <tissue evidence="2">Leaf</tissue>
    </source>
</reference>
<gene>
    <name evidence="2" type="ORF">GH714_021445</name>
</gene>
<keyword evidence="1" id="KW-0472">Membrane</keyword>
<evidence type="ECO:0000313" key="3">
    <source>
        <dbReference type="Proteomes" id="UP000467840"/>
    </source>
</evidence>
<dbReference type="EMBL" id="JAAGAX010000007">
    <property type="protein sequence ID" value="KAF2308830.1"/>
    <property type="molecule type" value="Genomic_DNA"/>
</dbReference>